<proteinExistence type="predicted"/>
<dbReference type="AlphaFoldDB" id="A0A4C1WHN9"/>
<dbReference type="EMBL" id="BGZK01000570">
    <property type="protein sequence ID" value="GBP50691.1"/>
    <property type="molecule type" value="Genomic_DNA"/>
</dbReference>
<sequence>MGIPIQYNVRKSAAVKLVTKASQWRKTETRRRRRKGRTFYPRISSFVTCTECHYVSVTPLSRGGRAPAASCDFIENDRSGPGGVFAYAQQLRVLTRRSFQSAVAVSSLSVLWQDCVWPPEAHCTLGLADGRCVNGDAHWPSQTLAWRGWRAGDSRCERRETTTSESGEGAIDREGAIFRSVAMWGPIKRIQRGLRMTPGHPSFTCGRNYLRRERSGALLDDL</sequence>
<name>A0A4C1WHN9_EUMVA</name>
<reference evidence="1 2" key="1">
    <citation type="journal article" date="2019" name="Commun. Biol.">
        <title>The bagworm genome reveals a unique fibroin gene that provides high tensile strength.</title>
        <authorList>
            <person name="Kono N."/>
            <person name="Nakamura H."/>
            <person name="Ohtoshi R."/>
            <person name="Tomita M."/>
            <person name="Numata K."/>
            <person name="Arakawa K."/>
        </authorList>
    </citation>
    <scope>NUCLEOTIDE SEQUENCE [LARGE SCALE GENOMIC DNA]</scope>
</reference>
<keyword evidence="2" id="KW-1185">Reference proteome</keyword>
<evidence type="ECO:0000313" key="2">
    <source>
        <dbReference type="Proteomes" id="UP000299102"/>
    </source>
</evidence>
<accession>A0A4C1WHN9</accession>
<comment type="caution">
    <text evidence="1">The sequence shown here is derived from an EMBL/GenBank/DDBJ whole genome shotgun (WGS) entry which is preliminary data.</text>
</comment>
<gene>
    <name evidence="1" type="ORF">EVAR_34199_1</name>
</gene>
<evidence type="ECO:0000313" key="1">
    <source>
        <dbReference type="EMBL" id="GBP50691.1"/>
    </source>
</evidence>
<organism evidence="1 2">
    <name type="scientific">Eumeta variegata</name>
    <name type="common">Bagworm moth</name>
    <name type="synonym">Eumeta japonica</name>
    <dbReference type="NCBI Taxonomy" id="151549"/>
    <lineage>
        <taxon>Eukaryota</taxon>
        <taxon>Metazoa</taxon>
        <taxon>Ecdysozoa</taxon>
        <taxon>Arthropoda</taxon>
        <taxon>Hexapoda</taxon>
        <taxon>Insecta</taxon>
        <taxon>Pterygota</taxon>
        <taxon>Neoptera</taxon>
        <taxon>Endopterygota</taxon>
        <taxon>Lepidoptera</taxon>
        <taxon>Glossata</taxon>
        <taxon>Ditrysia</taxon>
        <taxon>Tineoidea</taxon>
        <taxon>Psychidae</taxon>
        <taxon>Oiketicinae</taxon>
        <taxon>Eumeta</taxon>
    </lineage>
</organism>
<protein>
    <submittedName>
        <fullName evidence="1">Uncharacterized protein</fullName>
    </submittedName>
</protein>
<dbReference type="Proteomes" id="UP000299102">
    <property type="component" value="Unassembled WGS sequence"/>
</dbReference>